<evidence type="ECO:0000313" key="2">
    <source>
        <dbReference type="Proteomes" id="UP000483379"/>
    </source>
</evidence>
<dbReference type="RefSeq" id="WP_164455661.1">
    <property type="nucleotide sequence ID" value="NZ_JAAIJQ010000104.1"/>
</dbReference>
<accession>A0A6M0K6Z2</accession>
<dbReference type="AlphaFoldDB" id="A0A6M0K6Z2"/>
<dbReference type="EMBL" id="JAAIJQ010000104">
    <property type="protein sequence ID" value="NEV64683.1"/>
    <property type="molecule type" value="Genomic_DNA"/>
</dbReference>
<organism evidence="1 2">
    <name type="scientific">Thiorhodococcus minor</name>
    <dbReference type="NCBI Taxonomy" id="57489"/>
    <lineage>
        <taxon>Bacteria</taxon>
        <taxon>Pseudomonadati</taxon>
        <taxon>Pseudomonadota</taxon>
        <taxon>Gammaproteobacteria</taxon>
        <taxon>Chromatiales</taxon>
        <taxon>Chromatiaceae</taxon>
        <taxon>Thiorhodococcus</taxon>
    </lineage>
</organism>
<keyword evidence="2" id="KW-1185">Reference proteome</keyword>
<dbReference type="Proteomes" id="UP000483379">
    <property type="component" value="Unassembled WGS sequence"/>
</dbReference>
<reference evidence="1 2" key="1">
    <citation type="submission" date="2020-02" db="EMBL/GenBank/DDBJ databases">
        <title>Genome sequences of Thiorhodococcus mannitoliphagus and Thiorhodococcus minor, purple sulfur photosynthetic bacteria in the gammaproteobacterial family, Chromatiaceae.</title>
        <authorList>
            <person name="Aviles F.A."/>
            <person name="Meyer T.E."/>
            <person name="Kyndt J.A."/>
        </authorList>
    </citation>
    <scope>NUCLEOTIDE SEQUENCE [LARGE SCALE GENOMIC DNA]</scope>
    <source>
        <strain evidence="1 2">DSM 11518</strain>
    </source>
</reference>
<sequence>MMAEIKAATAEQSTGIDQVNRAVVHIDQTRRTRPSTLVDPSAVERGALVLDCAHLGLVKSVEEGDGIAHLEAGIARRRFESAVASPETPCA</sequence>
<gene>
    <name evidence="1" type="ORF">G3446_22910</name>
</gene>
<proteinExistence type="predicted"/>
<protein>
    <submittedName>
        <fullName evidence="1">Uncharacterized protein</fullName>
    </submittedName>
</protein>
<comment type="caution">
    <text evidence="1">The sequence shown here is derived from an EMBL/GenBank/DDBJ whole genome shotgun (WGS) entry which is preliminary data.</text>
</comment>
<name>A0A6M0K6Z2_9GAMM</name>
<evidence type="ECO:0000313" key="1">
    <source>
        <dbReference type="EMBL" id="NEV64683.1"/>
    </source>
</evidence>